<evidence type="ECO:0000313" key="2">
    <source>
        <dbReference type="EMBL" id="CAI5443716.1"/>
    </source>
</evidence>
<sequence>MNNVPMSYKMTPLRDVYYEDEKRTCFGKLSPKSACLLVALFEIVYWMYYGVILLFTIIHQQPAWTIVFTSVNLLMLTAQVAFLWLGAINENPKFLQTHLIFLALTFLWDIVVAAAFFCISVLPIAYTNEVLNYKGNEYNARVFGIVMGSIMIFWFVARFFATVVVYRYWKLLRALHGYGRKDSI</sequence>
<keyword evidence="3" id="KW-1185">Reference proteome</keyword>
<gene>
    <name evidence="2" type="ORF">CAMP_LOCUS6353</name>
</gene>
<accession>A0A9P1IEL1</accession>
<name>A0A9P1IEL1_9PELO</name>
<evidence type="ECO:0008006" key="4">
    <source>
        <dbReference type="Google" id="ProtNLM"/>
    </source>
</evidence>
<dbReference type="AlphaFoldDB" id="A0A9P1IEL1"/>
<evidence type="ECO:0000313" key="3">
    <source>
        <dbReference type="Proteomes" id="UP001152747"/>
    </source>
</evidence>
<proteinExistence type="predicted"/>
<keyword evidence="1" id="KW-0812">Transmembrane</keyword>
<keyword evidence="1" id="KW-0472">Membrane</keyword>
<feature type="transmembrane region" description="Helical" evidence="1">
    <location>
        <begin position="142"/>
        <end position="166"/>
    </location>
</feature>
<feature type="transmembrane region" description="Helical" evidence="1">
    <location>
        <begin position="36"/>
        <end position="58"/>
    </location>
</feature>
<dbReference type="Proteomes" id="UP001152747">
    <property type="component" value="Unassembled WGS sequence"/>
</dbReference>
<evidence type="ECO:0000256" key="1">
    <source>
        <dbReference type="SAM" id="Phobius"/>
    </source>
</evidence>
<dbReference type="EMBL" id="CANHGI010000002">
    <property type="protein sequence ID" value="CAI5443716.1"/>
    <property type="molecule type" value="Genomic_DNA"/>
</dbReference>
<feature type="transmembrane region" description="Helical" evidence="1">
    <location>
        <begin position="99"/>
        <end position="122"/>
    </location>
</feature>
<dbReference type="OrthoDB" id="5773178at2759"/>
<keyword evidence="1" id="KW-1133">Transmembrane helix</keyword>
<reference evidence="2" key="1">
    <citation type="submission" date="2022-11" db="EMBL/GenBank/DDBJ databases">
        <authorList>
            <person name="Kikuchi T."/>
        </authorList>
    </citation>
    <scope>NUCLEOTIDE SEQUENCE</scope>
    <source>
        <strain evidence="2">PS1010</strain>
    </source>
</reference>
<organism evidence="2 3">
    <name type="scientific">Caenorhabditis angaria</name>
    <dbReference type="NCBI Taxonomy" id="860376"/>
    <lineage>
        <taxon>Eukaryota</taxon>
        <taxon>Metazoa</taxon>
        <taxon>Ecdysozoa</taxon>
        <taxon>Nematoda</taxon>
        <taxon>Chromadorea</taxon>
        <taxon>Rhabditida</taxon>
        <taxon>Rhabditina</taxon>
        <taxon>Rhabditomorpha</taxon>
        <taxon>Rhabditoidea</taxon>
        <taxon>Rhabditidae</taxon>
        <taxon>Peloderinae</taxon>
        <taxon>Caenorhabditis</taxon>
    </lineage>
</organism>
<protein>
    <recommendedName>
        <fullName evidence="4">MARVEL domain-containing protein</fullName>
    </recommendedName>
</protein>
<feature type="transmembrane region" description="Helical" evidence="1">
    <location>
        <begin position="64"/>
        <end position="87"/>
    </location>
</feature>
<comment type="caution">
    <text evidence="2">The sequence shown here is derived from an EMBL/GenBank/DDBJ whole genome shotgun (WGS) entry which is preliminary data.</text>
</comment>